<dbReference type="OrthoDB" id="9794564at2"/>
<dbReference type="AlphaFoldDB" id="A0A1D7QXI1"/>
<dbReference type="STRING" id="632773.BBEV_2373"/>
<dbReference type="RefSeq" id="WP_069365666.1">
    <property type="nucleotide sequence ID" value="NZ_CP012502.1"/>
</dbReference>
<dbReference type="InterPro" id="IPR012340">
    <property type="entry name" value="NA-bd_OB-fold"/>
</dbReference>
<reference evidence="5 6" key="1">
    <citation type="submission" date="2015-08" db="EMBL/GenBank/DDBJ databases">
        <title>The complete genome sequence of Bacillus beveridgei MLTeJB.</title>
        <authorList>
            <person name="Hanson T.E."/>
            <person name="Mesa C."/>
            <person name="Basesman S.M."/>
            <person name="Oremland R.S."/>
        </authorList>
    </citation>
    <scope>NUCLEOTIDE SEQUENCE [LARGE SCALE GENOMIC DNA]</scope>
    <source>
        <strain evidence="5 6">MLTeJB</strain>
    </source>
</reference>
<dbReference type="PATRIC" id="fig|632773.3.peg.2478"/>
<accession>A0A1D7QXI1</accession>
<evidence type="ECO:0000256" key="3">
    <source>
        <dbReference type="PROSITE-ProRule" id="PRU00209"/>
    </source>
</evidence>
<gene>
    <name evidence="5" type="primary">csaA</name>
    <name evidence="5" type="ORF">BBEV_2373</name>
</gene>
<organism evidence="5 6">
    <name type="scientific">Salisediminibacterium beveridgei</name>
    <dbReference type="NCBI Taxonomy" id="632773"/>
    <lineage>
        <taxon>Bacteria</taxon>
        <taxon>Bacillati</taxon>
        <taxon>Bacillota</taxon>
        <taxon>Bacilli</taxon>
        <taxon>Bacillales</taxon>
        <taxon>Bacillaceae</taxon>
        <taxon>Salisediminibacterium</taxon>
    </lineage>
</organism>
<proteinExistence type="predicted"/>
<feature type="domain" description="TRNA-binding" evidence="4">
    <location>
        <begin position="6"/>
        <end position="110"/>
    </location>
</feature>
<evidence type="ECO:0000259" key="4">
    <source>
        <dbReference type="PROSITE" id="PS50886"/>
    </source>
</evidence>
<dbReference type="PANTHER" id="PTHR11586:SF37">
    <property type="entry name" value="TRNA-BINDING DOMAIN-CONTAINING PROTEIN"/>
    <property type="match status" value="1"/>
</dbReference>
<dbReference type="EMBL" id="CP012502">
    <property type="protein sequence ID" value="AOM83714.1"/>
    <property type="molecule type" value="Genomic_DNA"/>
</dbReference>
<name>A0A1D7QXI1_9BACI</name>
<dbReference type="Proteomes" id="UP000094463">
    <property type="component" value="Chromosome"/>
</dbReference>
<evidence type="ECO:0000313" key="5">
    <source>
        <dbReference type="EMBL" id="AOM83714.1"/>
    </source>
</evidence>
<keyword evidence="2 3" id="KW-0694">RNA-binding</keyword>
<evidence type="ECO:0000313" key="6">
    <source>
        <dbReference type="Proteomes" id="UP000094463"/>
    </source>
</evidence>
<dbReference type="Pfam" id="PF01588">
    <property type="entry name" value="tRNA_bind"/>
    <property type="match status" value="1"/>
</dbReference>
<dbReference type="KEGG" id="bbev:BBEV_2373"/>
<dbReference type="NCBIfam" id="NF007496">
    <property type="entry name" value="PRK10089.1-5"/>
    <property type="match status" value="1"/>
</dbReference>
<dbReference type="PROSITE" id="PS50886">
    <property type="entry name" value="TRBD"/>
    <property type="match status" value="1"/>
</dbReference>
<dbReference type="NCBIfam" id="TIGR02222">
    <property type="entry name" value="chap_CsaA"/>
    <property type="match status" value="1"/>
</dbReference>
<dbReference type="InterPro" id="IPR002547">
    <property type="entry name" value="tRNA-bd_dom"/>
</dbReference>
<dbReference type="GO" id="GO:0000049">
    <property type="term" value="F:tRNA binding"/>
    <property type="evidence" value="ECO:0007669"/>
    <property type="project" value="UniProtKB-UniRule"/>
</dbReference>
<dbReference type="SUPFAM" id="SSF50249">
    <property type="entry name" value="Nucleic acid-binding proteins"/>
    <property type="match status" value="1"/>
</dbReference>
<dbReference type="FunFam" id="2.40.50.140:FF:000165">
    <property type="entry name" value="Chaperone CsaA"/>
    <property type="match status" value="1"/>
</dbReference>
<dbReference type="NCBIfam" id="NF007494">
    <property type="entry name" value="PRK10089.1-3"/>
    <property type="match status" value="1"/>
</dbReference>
<dbReference type="InterPro" id="IPR008231">
    <property type="entry name" value="CsaA"/>
</dbReference>
<evidence type="ECO:0000256" key="2">
    <source>
        <dbReference type="ARBA" id="ARBA00022884"/>
    </source>
</evidence>
<dbReference type="CDD" id="cd02798">
    <property type="entry name" value="tRNA_bind_CsaA"/>
    <property type="match status" value="1"/>
</dbReference>
<dbReference type="PANTHER" id="PTHR11586">
    <property type="entry name" value="TRNA-AMINOACYLATION COFACTOR ARC1 FAMILY MEMBER"/>
    <property type="match status" value="1"/>
</dbReference>
<dbReference type="NCBIfam" id="NF007495">
    <property type="entry name" value="PRK10089.1-4"/>
    <property type="match status" value="1"/>
</dbReference>
<evidence type="ECO:0000256" key="1">
    <source>
        <dbReference type="ARBA" id="ARBA00022555"/>
    </source>
</evidence>
<sequence length="110" mass="11849">MAEFSDFQQLDLRIGTILTAEPFSKARVPAFKITIDFGTEIGIKKSSAQITHRYQPEDLVGKQVTAVVNFPPRNIAGFSSEVLILGAVPGEGDVVLLHPDEAVPNGTIIS</sequence>
<dbReference type="Gene3D" id="2.40.50.140">
    <property type="entry name" value="Nucleic acid-binding proteins"/>
    <property type="match status" value="1"/>
</dbReference>
<keyword evidence="6" id="KW-1185">Reference proteome</keyword>
<keyword evidence="1 3" id="KW-0820">tRNA-binding</keyword>
<dbReference type="InterPro" id="IPR051270">
    <property type="entry name" value="Tyrosine-tRNA_ligase_regulator"/>
</dbReference>
<protein>
    <submittedName>
        <fullName evidence="5">Protein secretion chaperonin CsaA</fullName>
    </submittedName>
</protein>